<evidence type="ECO:0000313" key="1">
    <source>
        <dbReference type="EMBL" id="GAI71597.1"/>
    </source>
</evidence>
<protein>
    <submittedName>
        <fullName evidence="1">Uncharacterized protein</fullName>
    </submittedName>
</protein>
<comment type="caution">
    <text evidence="1">The sequence shown here is derived from an EMBL/GenBank/DDBJ whole genome shotgun (WGS) entry which is preliminary data.</text>
</comment>
<feature type="non-terminal residue" evidence="1">
    <location>
        <position position="84"/>
    </location>
</feature>
<accession>X1QSR2</accession>
<organism evidence="1">
    <name type="scientific">marine sediment metagenome</name>
    <dbReference type="NCBI Taxonomy" id="412755"/>
    <lineage>
        <taxon>unclassified sequences</taxon>
        <taxon>metagenomes</taxon>
        <taxon>ecological metagenomes</taxon>
    </lineage>
</organism>
<name>X1QSR2_9ZZZZ</name>
<dbReference type="EMBL" id="BARV01044452">
    <property type="protein sequence ID" value="GAI71597.1"/>
    <property type="molecule type" value="Genomic_DNA"/>
</dbReference>
<gene>
    <name evidence="1" type="ORF">S06H3_65779</name>
</gene>
<proteinExistence type="predicted"/>
<feature type="non-terminal residue" evidence="1">
    <location>
        <position position="1"/>
    </location>
</feature>
<reference evidence="1" key="1">
    <citation type="journal article" date="2014" name="Front. Microbiol.">
        <title>High frequency of phylogenetically diverse reductive dehalogenase-homologous genes in deep subseafloor sedimentary metagenomes.</title>
        <authorList>
            <person name="Kawai M."/>
            <person name="Futagami T."/>
            <person name="Toyoda A."/>
            <person name="Takaki Y."/>
            <person name="Nishi S."/>
            <person name="Hori S."/>
            <person name="Arai W."/>
            <person name="Tsubouchi T."/>
            <person name="Morono Y."/>
            <person name="Uchiyama I."/>
            <person name="Ito T."/>
            <person name="Fujiyama A."/>
            <person name="Inagaki F."/>
            <person name="Takami H."/>
        </authorList>
    </citation>
    <scope>NUCLEOTIDE SEQUENCE</scope>
    <source>
        <strain evidence="1">Expedition CK06-06</strain>
    </source>
</reference>
<sequence>IHSHRVYAIFFYEVIRIDHISFRFGHFFHFTGSFAPLANHPLVEQALKRLIKVDVSLIIENLGKKTGIKKVKNGVFDPSHVHVH</sequence>
<dbReference type="AlphaFoldDB" id="X1QSR2"/>